<gene>
    <name evidence="4" type="ORF">FMM06_13360</name>
</gene>
<accession>A0A552U8X8</accession>
<protein>
    <submittedName>
        <fullName evidence="4">GNAT family acetyltransferase</fullName>
        <ecNumber evidence="4">2.3.1.-</ecNumber>
    </submittedName>
</protein>
<dbReference type="InterPro" id="IPR016181">
    <property type="entry name" value="Acyl_CoA_acyltransferase"/>
</dbReference>
<proteinExistence type="predicted"/>
<dbReference type="EMBL" id="VJWA01000002">
    <property type="protein sequence ID" value="TRW14671.1"/>
    <property type="molecule type" value="Genomic_DNA"/>
</dbReference>
<dbReference type="SUPFAM" id="SSF55729">
    <property type="entry name" value="Acyl-CoA N-acyltransferases (Nat)"/>
    <property type="match status" value="1"/>
</dbReference>
<sequence>MIATLTEAEIAATVALIAGAGLSRPWNDTAADLRLALAAPSSTVFVAHQGNDLAGCVMTGCDGHRGWVYYLAVADSARGASLGRALMQQAEAWCAAQGVPRLNLMVRADNIAATEFYARLGYRTSDVVVLQRDLTSGSDAAEPHR</sequence>
<dbReference type="EC" id="2.3.1.-" evidence="4"/>
<dbReference type="Pfam" id="PF00583">
    <property type="entry name" value="Acetyltransf_1"/>
    <property type="match status" value="1"/>
</dbReference>
<evidence type="ECO:0000313" key="5">
    <source>
        <dbReference type="Proteomes" id="UP000317894"/>
    </source>
</evidence>
<keyword evidence="5" id="KW-1185">Reference proteome</keyword>
<dbReference type="RefSeq" id="WP_144237877.1">
    <property type="nucleotide sequence ID" value="NZ_VJWA01000002.1"/>
</dbReference>
<dbReference type="NCBIfam" id="NF002959">
    <property type="entry name" value="PRK03624.1"/>
    <property type="match status" value="1"/>
</dbReference>
<name>A0A552U8X8_9SPHN</name>
<keyword evidence="2 4" id="KW-0012">Acyltransferase</keyword>
<dbReference type="PANTHER" id="PTHR43877:SF2">
    <property type="entry name" value="AMINOALKYLPHOSPHONATE N-ACETYLTRANSFERASE-RELATED"/>
    <property type="match status" value="1"/>
</dbReference>
<dbReference type="PANTHER" id="PTHR43877">
    <property type="entry name" value="AMINOALKYLPHOSPHONATE N-ACETYLTRANSFERASE-RELATED-RELATED"/>
    <property type="match status" value="1"/>
</dbReference>
<dbReference type="Gene3D" id="3.40.630.30">
    <property type="match status" value="1"/>
</dbReference>
<organism evidence="4 5">
    <name type="scientific">Glacieibacterium frigidum</name>
    <dbReference type="NCBI Taxonomy" id="2593303"/>
    <lineage>
        <taxon>Bacteria</taxon>
        <taxon>Pseudomonadati</taxon>
        <taxon>Pseudomonadota</taxon>
        <taxon>Alphaproteobacteria</taxon>
        <taxon>Sphingomonadales</taxon>
        <taxon>Sphingosinicellaceae</taxon>
        <taxon>Glacieibacterium</taxon>
    </lineage>
</organism>
<feature type="domain" description="N-acetyltransferase" evidence="3">
    <location>
        <begin position="1"/>
        <end position="145"/>
    </location>
</feature>
<comment type="caution">
    <text evidence="4">The sequence shown here is derived from an EMBL/GenBank/DDBJ whole genome shotgun (WGS) entry which is preliminary data.</text>
</comment>
<dbReference type="GO" id="GO:0016747">
    <property type="term" value="F:acyltransferase activity, transferring groups other than amino-acyl groups"/>
    <property type="evidence" value="ECO:0007669"/>
    <property type="project" value="InterPro"/>
</dbReference>
<evidence type="ECO:0000256" key="1">
    <source>
        <dbReference type="ARBA" id="ARBA00022679"/>
    </source>
</evidence>
<evidence type="ECO:0000256" key="2">
    <source>
        <dbReference type="ARBA" id="ARBA00023315"/>
    </source>
</evidence>
<dbReference type="InterPro" id="IPR000182">
    <property type="entry name" value="GNAT_dom"/>
</dbReference>
<dbReference type="PROSITE" id="PS51186">
    <property type="entry name" value="GNAT"/>
    <property type="match status" value="1"/>
</dbReference>
<keyword evidence="1 4" id="KW-0808">Transferase</keyword>
<dbReference type="InterPro" id="IPR050832">
    <property type="entry name" value="Bact_Acetyltransf"/>
</dbReference>
<dbReference type="AlphaFoldDB" id="A0A552U8X8"/>
<dbReference type="Proteomes" id="UP000317894">
    <property type="component" value="Unassembled WGS sequence"/>
</dbReference>
<evidence type="ECO:0000259" key="3">
    <source>
        <dbReference type="PROSITE" id="PS51186"/>
    </source>
</evidence>
<dbReference type="CDD" id="cd04301">
    <property type="entry name" value="NAT_SF"/>
    <property type="match status" value="1"/>
</dbReference>
<reference evidence="4 5" key="1">
    <citation type="submission" date="2019-07" db="EMBL/GenBank/DDBJ databases">
        <title>Novel species isolated from glacier.</title>
        <authorList>
            <person name="Liu Q."/>
            <person name="Xin Y.-H."/>
        </authorList>
    </citation>
    <scope>NUCLEOTIDE SEQUENCE [LARGE SCALE GENOMIC DNA]</scope>
    <source>
        <strain evidence="4 5">LB1R16</strain>
    </source>
</reference>
<dbReference type="OrthoDB" id="1821130at2"/>
<evidence type="ECO:0000313" key="4">
    <source>
        <dbReference type="EMBL" id="TRW14671.1"/>
    </source>
</evidence>